<comment type="subcellular location">
    <subcellularLocation>
        <location evidence="1">Membrane</location>
        <topology evidence="1">Multi-pass membrane protein</topology>
    </subcellularLocation>
</comment>
<reference evidence="9 10" key="1">
    <citation type="journal article" date="2012" name="J. Bacteriol.">
        <title>Complete genome sequences of Desulfosporosinus orientis DSM765T, Desulfosporosinus youngiae DSM17734T, Desulfosporosinus meridiei DSM13257T, and Desulfosporosinus acidiphilus DSM22704T.</title>
        <authorList>
            <person name="Pester M."/>
            <person name="Brambilla E."/>
            <person name="Alazard D."/>
            <person name="Rattei T."/>
            <person name="Weinmaier T."/>
            <person name="Han J."/>
            <person name="Lucas S."/>
            <person name="Lapidus A."/>
            <person name="Cheng J.F."/>
            <person name="Goodwin L."/>
            <person name="Pitluck S."/>
            <person name="Peters L."/>
            <person name="Ovchinnikova G."/>
            <person name="Teshima H."/>
            <person name="Detter J.C."/>
            <person name="Han C.S."/>
            <person name="Tapia R."/>
            <person name="Land M.L."/>
            <person name="Hauser L."/>
            <person name="Kyrpides N.C."/>
            <person name="Ivanova N.N."/>
            <person name="Pagani I."/>
            <person name="Huntmann M."/>
            <person name="Wei C.L."/>
            <person name="Davenport K.W."/>
            <person name="Daligault H."/>
            <person name="Chain P.S."/>
            <person name="Chen A."/>
            <person name="Mavromatis K."/>
            <person name="Markowitz V."/>
            <person name="Szeto E."/>
            <person name="Mikhailova N."/>
            <person name="Pati A."/>
            <person name="Wagner M."/>
            <person name="Woyke T."/>
            <person name="Ollivier B."/>
            <person name="Klenk H.P."/>
            <person name="Spring S."/>
            <person name="Loy A."/>
        </authorList>
    </citation>
    <scope>NUCLEOTIDE SEQUENCE [LARGE SCALE GENOMIC DNA]</scope>
    <source>
        <strain evidence="10">ATCC BAA-275 / DSM 13257 / NCIMB 13706 / S10</strain>
    </source>
</reference>
<feature type="compositionally biased region" description="Polar residues" evidence="7">
    <location>
        <begin position="1"/>
        <end position="12"/>
    </location>
</feature>
<evidence type="ECO:0000256" key="7">
    <source>
        <dbReference type="SAM" id="MobiDB-lite"/>
    </source>
</evidence>
<evidence type="ECO:0000256" key="4">
    <source>
        <dbReference type="ARBA" id="ARBA00022989"/>
    </source>
</evidence>
<evidence type="ECO:0000256" key="2">
    <source>
        <dbReference type="ARBA" id="ARBA00022448"/>
    </source>
</evidence>
<keyword evidence="4 8" id="KW-1133">Transmembrane helix</keyword>
<dbReference type="KEGG" id="dmi:Desmer_4088"/>
<feature type="transmembrane region" description="Helical" evidence="8">
    <location>
        <begin position="382"/>
        <end position="404"/>
    </location>
</feature>
<dbReference type="eggNOG" id="COG0733">
    <property type="taxonomic scope" value="Bacteria"/>
</dbReference>
<dbReference type="SUPFAM" id="SSF161070">
    <property type="entry name" value="SNF-like"/>
    <property type="match status" value="1"/>
</dbReference>
<keyword evidence="2 6" id="KW-0813">Transport</keyword>
<keyword evidence="6" id="KW-0769">Symport</keyword>
<sequence length="525" mass="57304">MWLKSNGMTNTNKNRKGDKIVEGREQWGTRAGFILAAVGSAVGLGNIWRFPYVAYDNGGGAFFIPYLFALLTAGIPLLIMEFTMGHKYRGSAPLSFARMNKKTEWIGWWQVSIAFVISTYYAVIIAWAMAYTYFAVSLQWGNDPGGFLMSNYLRRVDLVNGASVGSVGSVVPGVFIPLVLVWVISLAILFKGVKQGIEKANRIFIPTLVIMFLIIVIRALTLEGASIGLEAFFKPDWSKIASPRVWVAAYGQIFFSLSIAFAIMITYSSYLPKSADINNNAFIAAFSNSGVELLAGFGVFATLGFLAKQANLPIEDVATAGIGLAFVVFPEILNSFPGFNGLFGVLFFGSLVFAGLSSLISIVETFVSAIQDKFDVSRTKAVMVGGGLSALISILFATQGGLFFLDAVDYFINTFGIALAGLVSVITISWIVRNLKPFQEHANLTSDLRTGLWWKICLGVVTPGVLGYMFVLNLIDNLQKNYEDYPTAFLIYSGWGVALAAIIFGFILASLKWKNGLEMPEESEE</sequence>
<feature type="transmembrane region" description="Helical" evidence="8">
    <location>
        <begin position="31"/>
        <end position="50"/>
    </location>
</feature>
<feature type="transmembrane region" description="Helical" evidence="8">
    <location>
        <begin position="170"/>
        <end position="191"/>
    </location>
</feature>
<evidence type="ECO:0000256" key="3">
    <source>
        <dbReference type="ARBA" id="ARBA00022692"/>
    </source>
</evidence>
<dbReference type="PANTHER" id="PTHR42948:SF1">
    <property type="entry name" value="TRANSPORTER"/>
    <property type="match status" value="1"/>
</dbReference>
<name>J7J0N4_DESMD</name>
<evidence type="ECO:0000256" key="8">
    <source>
        <dbReference type="SAM" id="Phobius"/>
    </source>
</evidence>
<dbReference type="InterPro" id="IPR000175">
    <property type="entry name" value="Na/ntran_symport"/>
</dbReference>
<comment type="similarity">
    <text evidence="6">Belongs to the sodium:neurotransmitter symporter (SNF) (TC 2.A.22) family.</text>
</comment>
<protein>
    <recommendedName>
        <fullName evidence="6">Transporter</fullName>
    </recommendedName>
</protein>
<dbReference type="InterPro" id="IPR037272">
    <property type="entry name" value="SNS_sf"/>
</dbReference>
<feature type="region of interest" description="Disordered" evidence="7">
    <location>
        <begin position="1"/>
        <end position="20"/>
    </location>
</feature>
<dbReference type="PANTHER" id="PTHR42948">
    <property type="entry name" value="TRANSPORTER"/>
    <property type="match status" value="1"/>
</dbReference>
<dbReference type="Pfam" id="PF00209">
    <property type="entry name" value="SNF"/>
    <property type="match status" value="2"/>
</dbReference>
<keyword evidence="3 6" id="KW-0812">Transmembrane</keyword>
<dbReference type="PROSITE" id="PS00610">
    <property type="entry name" value="NA_NEUROTRAN_SYMP_1"/>
    <property type="match status" value="1"/>
</dbReference>
<proteinExistence type="inferred from homology"/>
<feature type="transmembrane region" description="Helical" evidence="8">
    <location>
        <begin position="249"/>
        <end position="270"/>
    </location>
</feature>
<evidence type="ECO:0000313" key="9">
    <source>
        <dbReference type="EMBL" id="AFQ45919.1"/>
    </source>
</evidence>
<gene>
    <name evidence="9" type="ordered locus">Desmer_4088</name>
</gene>
<evidence type="ECO:0000256" key="5">
    <source>
        <dbReference type="ARBA" id="ARBA00023136"/>
    </source>
</evidence>
<feature type="transmembrane region" description="Helical" evidence="8">
    <location>
        <begin position="203"/>
        <end position="229"/>
    </location>
</feature>
<dbReference type="STRING" id="768704.Desmer_4088"/>
<evidence type="ECO:0000256" key="6">
    <source>
        <dbReference type="RuleBase" id="RU003732"/>
    </source>
</evidence>
<feature type="transmembrane region" description="Helical" evidence="8">
    <location>
        <begin position="105"/>
        <end position="130"/>
    </location>
</feature>
<accession>J7J0N4</accession>
<dbReference type="PRINTS" id="PR00176">
    <property type="entry name" value="NANEUSMPORT"/>
</dbReference>
<feature type="transmembrane region" description="Helical" evidence="8">
    <location>
        <begin position="452"/>
        <end position="475"/>
    </location>
</feature>
<dbReference type="HOGENOM" id="CLU_006855_3_3_9"/>
<dbReference type="CDD" id="cd10334">
    <property type="entry name" value="SLC6sbd_u1"/>
    <property type="match status" value="1"/>
</dbReference>
<feature type="transmembrane region" description="Helical" evidence="8">
    <location>
        <begin position="487"/>
        <end position="509"/>
    </location>
</feature>
<dbReference type="GO" id="GO:0016020">
    <property type="term" value="C:membrane"/>
    <property type="evidence" value="ECO:0007669"/>
    <property type="project" value="UniProtKB-SubCell"/>
</dbReference>
<organism evidence="9 10">
    <name type="scientific">Desulfosporosinus meridiei (strain ATCC BAA-275 / DSM 13257 / KCTC 12902 / NCIMB 13706 / S10)</name>
    <dbReference type="NCBI Taxonomy" id="768704"/>
    <lineage>
        <taxon>Bacteria</taxon>
        <taxon>Bacillati</taxon>
        <taxon>Bacillota</taxon>
        <taxon>Clostridia</taxon>
        <taxon>Eubacteriales</taxon>
        <taxon>Desulfitobacteriaceae</taxon>
        <taxon>Desulfosporosinus</taxon>
    </lineage>
</organism>
<keyword evidence="10" id="KW-1185">Reference proteome</keyword>
<dbReference type="GO" id="GO:0015293">
    <property type="term" value="F:symporter activity"/>
    <property type="evidence" value="ECO:0007669"/>
    <property type="project" value="UniProtKB-KW"/>
</dbReference>
<dbReference type="Proteomes" id="UP000005262">
    <property type="component" value="Chromosome"/>
</dbReference>
<keyword evidence="5 8" id="KW-0472">Membrane</keyword>
<dbReference type="AlphaFoldDB" id="J7J0N4"/>
<evidence type="ECO:0000256" key="1">
    <source>
        <dbReference type="ARBA" id="ARBA00004141"/>
    </source>
</evidence>
<dbReference type="NCBIfam" id="NF037979">
    <property type="entry name" value="Na_transp"/>
    <property type="match status" value="1"/>
</dbReference>
<dbReference type="PROSITE" id="PS50267">
    <property type="entry name" value="NA_NEUROTRAN_SYMP_3"/>
    <property type="match status" value="1"/>
</dbReference>
<dbReference type="EMBL" id="CP003629">
    <property type="protein sequence ID" value="AFQ45919.1"/>
    <property type="molecule type" value="Genomic_DNA"/>
</dbReference>
<reference evidence="10" key="2">
    <citation type="submission" date="2012-08" db="EMBL/GenBank/DDBJ databases">
        <title>Finished genome of Desulfosporosinus meridiei DSM 13257.</title>
        <authorList>
            <person name="Huntemann M."/>
            <person name="Wei C.-L."/>
            <person name="Han J."/>
            <person name="Detter J.C."/>
            <person name="Han C."/>
            <person name="Davenport K."/>
            <person name="Daligault H."/>
            <person name="Erkkila T."/>
            <person name="Gu W."/>
            <person name="Munk A.C.C."/>
            <person name="Teshima H."/>
            <person name="Xu Y."/>
            <person name="Chain P."/>
            <person name="Tapia R."/>
            <person name="Chen A."/>
            <person name="Krypides N."/>
            <person name="Mavromatis K."/>
            <person name="Markowitz V."/>
            <person name="Szeto E."/>
            <person name="Ivanova N."/>
            <person name="Mikhailova N."/>
            <person name="Ovchinnikova G."/>
            <person name="Pagani I."/>
            <person name="Pati A."/>
            <person name="Goodwin L."/>
            <person name="Peters L."/>
            <person name="Pitluck S."/>
            <person name="Woyke T."/>
            <person name="Pester M."/>
            <person name="Spring S."/>
            <person name="Ollivier B."/>
            <person name="Rattei T."/>
            <person name="Klenk H.-P."/>
            <person name="Wagner M."/>
            <person name="Loy A."/>
        </authorList>
    </citation>
    <scope>NUCLEOTIDE SEQUENCE [LARGE SCALE GENOMIC DNA]</scope>
    <source>
        <strain evidence="10">ATCC BAA-275 / DSM 13257 / NCIMB 13706 / S10</strain>
    </source>
</reference>
<feature type="transmembrane region" description="Helical" evidence="8">
    <location>
        <begin position="62"/>
        <end position="84"/>
    </location>
</feature>
<feature type="transmembrane region" description="Helical" evidence="8">
    <location>
        <begin position="342"/>
        <end position="370"/>
    </location>
</feature>
<feature type="transmembrane region" description="Helical" evidence="8">
    <location>
        <begin position="410"/>
        <end position="432"/>
    </location>
</feature>
<evidence type="ECO:0000313" key="10">
    <source>
        <dbReference type="Proteomes" id="UP000005262"/>
    </source>
</evidence>
<feature type="transmembrane region" description="Helical" evidence="8">
    <location>
        <begin position="282"/>
        <end position="307"/>
    </location>
</feature>